<sequence length="410" mass="46025">MPSNEAQSSVKPGTTKKNRTNDLCIAYLQNKWRTILTTRFTYFFNKSPQSGQRMELIMDCMIKGLESLFLRFSDLKDTQFNTQVMLPDVGVYSQRMAEMLFYYRLLGMGFGDIKSKDAGPDFVAKKNGETFCFEVITPTPQDSIRELIGQGKLAPEERDLVFRERLLSVTSAIKEKLERFEAHKSAGHIPEGAHYIIVINDSLLLPYDQPWHGVLAELCFGESTLPIAVDATLGSGDIDFTDILGEAPSEDDGDEFQNLVMRSNFGVSINGGEPVTPEDSLLRVRIRKKIPTRNSTDTVVVDIAESVGVAGIYQTTLREDLMFYHSFKSGQTMMPASALISSVKNKQLVRNSIFFTSTYAKDEDLVQPLMSPARVFGLEPHGFNNQAVYDVFFKPFLEGGEFYQSPESQN</sequence>
<reference evidence="1 2" key="1">
    <citation type="submission" date="2018-06" db="EMBL/GenBank/DDBJ databases">
        <authorList>
            <consortium name="Pathogen Informatics"/>
            <person name="Doyle S."/>
        </authorList>
    </citation>
    <scope>NUCLEOTIDE SEQUENCE [LARGE SCALE GENOMIC DNA]</scope>
    <source>
        <strain evidence="1 2">NCTC10899</strain>
    </source>
</reference>
<dbReference type="OrthoDB" id="6065033at2"/>
<gene>
    <name evidence="1" type="ORF">NCTC10899_01413</name>
</gene>
<dbReference type="AlphaFoldDB" id="A0A379IR00"/>
<dbReference type="EMBL" id="UGUU01000001">
    <property type="protein sequence ID" value="SUD38624.1"/>
    <property type="molecule type" value="Genomic_DNA"/>
</dbReference>
<evidence type="ECO:0000313" key="2">
    <source>
        <dbReference type="Proteomes" id="UP000254260"/>
    </source>
</evidence>
<protein>
    <submittedName>
        <fullName evidence="1">Uncharacterized protein</fullName>
    </submittedName>
</protein>
<proteinExistence type="predicted"/>
<organism evidence="1 2">
    <name type="scientific">Ectopseudomonas mendocina</name>
    <name type="common">Pseudomonas mendocina</name>
    <dbReference type="NCBI Taxonomy" id="300"/>
    <lineage>
        <taxon>Bacteria</taxon>
        <taxon>Pseudomonadati</taxon>
        <taxon>Pseudomonadota</taxon>
        <taxon>Gammaproteobacteria</taxon>
        <taxon>Pseudomonadales</taxon>
        <taxon>Pseudomonadaceae</taxon>
        <taxon>Ectopseudomonas</taxon>
    </lineage>
</organism>
<name>A0A379IR00_ECTME</name>
<accession>A0A379IR00</accession>
<dbReference type="Proteomes" id="UP000254260">
    <property type="component" value="Unassembled WGS sequence"/>
</dbReference>
<evidence type="ECO:0000313" key="1">
    <source>
        <dbReference type="EMBL" id="SUD38624.1"/>
    </source>
</evidence>